<dbReference type="InterPro" id="IPR046807">
    <property type="entry name" value="Tra1_central"/>
</dbReference>
<name>A0A914YEB6_9BILA</name>
<keyword evidence="1" id="KW-1185">Reference proteome</keyword>
<organism evidence="1 2">
    <name type="scientific">Panagrolaimus superbus</name>
    <dbReference type="NCBI Taxonomy" id="310955"/>
    <lineage>
        <taxon>Eukaryota</taxon>
        <taxon>Metazoa</taxon>
        <taxon>Ecdysozoa</taxon>
        <taxon>Nematoda</taxon>
        <taxon>Chromadorea</taxon>
        <taxon>Rhabditida</taxon>
        <taxon>Tylenchina</taxon>
        <taxon>Panagrolaimomorpha</taxon>
        <taxon>Panagrolaimoidea</taxon>
        <taxon>Panagrolaimidae</taxon>
        <taxon>Panagrolaimus</taxon>
    </lineage>
</organism>
<evidence type="ECO:0000313" key="1">
    <source>
        <dbReference type="Proteomes" id="UP000887577"/>
    </source>
</evidence>
<reference evidence="2" key="1">
    <citation type="submission" date="2022-11" db="UniProtKB">
        <authorList>
            <consortium name="WormBaseParasite"/>
        </authorList>
    </citation>
    <scope>IDENTIFICATION</scope>
</reference>
<dbReference type="WBParaSite" id="PSU_v2.g17640.t1">
    <property type="protein sequence ID" value="PSU_v2.g17640.t1"/>
    <property type="gene ID" value="PSU_v2.g17640"/>
</dbReference>
<sequence>MFEEVFYQAIPKENELNAVFMIRYVIDMLRSQKVQHRQGVLRLISELRKIIENLYEIIIHKPDVFSRPQFINDNIDDEDYRAQFLEYLHFDIPIKPKRIHVYPRATNSIKVLTEFTPMTHLMILLFKDEVTDEISHLLRAFTLHLNYQLPRTNVDPEYSAMFQETQLKILNFVCLIVKPNQNLLHLINPFRKEIAIGARKLLRTLQASAINYRKDVLMTIKSLLTTDLRVDFLDLIPDFCFEEIICGEPTIITPSFRSELFIIKADAFHNVRQSLDWVTFQHITMIIIRDYMDFTLSPALQGIYGKLVLNFIDACQKAENGSFPQLVIGYSYDSARVLYSNLFFSLTHRLDVVTQECTHALLAIGSKSELAPKINEFYDSDEEDSGRQEWMKKVKTTEKCVKVENINEPMDEFEREDPIDPEKGHSFVSIAIESFAKKRTQKLEDNIAEVLSRGDFEEKNKKRQADAERIERMIGKKEKRLSKHSFKTKDSRTQMVWFNRPLVRQLEILPLIKSHSEIPPEKCNTFIPPEPFPYSIQELRNIYKHYTGALRQLFLMVHFDDDLKSVNPPIDYYIALNKLFRNFIDIFELCNFSPSPNPPFVAPHNQAINSTEDKEIFEYFTVIFSSIHPSIYERILKHHLPYFMHRSTVSFSVQQLLLHLLQSSVMIPTNMILFDYIYENMDILFLYDDDDKHRVDFFSKLIRLTLTYVMQSFKTEPLLKDYVSKIQTFFYKLITKTVHYVVRMYDPSHLQAMLKTILRICGSPQAEHFYKLFLPLFPSFLHWFSALQNILAPESLQEYFIELCLSLPARLSSLVPYMSILADPEINSFQNPILLSQHGLRAIELCLDNYSALHVRDFFGPTGIARLNENLWNFISTSMDHQMSLHCLKILGKLSSLNRNSLCDIQKLSFSTSEGKPDKPSIVLYFERSGQSTDDFVSKLLTSSLLSKDTDKILDIQDSRSKMFNLEKHEIETKPLHCNLLLRPILSHCVNILKNSLLTERNFTNVNRSDSAWILLTWIRSAFDSYGAKVDKNEFINRLMVLNKEIMALSNDKLNNFNVTFASEIPYRSEISAARQMYIDCITGLSYAAANGDVKDDIEAHWEELIDFLTLQLHIETSIRYFGGKLSISGVYPVPIDTFVLIEAISSILCEPHSRFHACAIYTLLRMIQTARSFASTPEEALNIPLFHFLCQEVSQLCTHPEPCHRLGGIYFLEIITENFPSNFLFASFETLLTAALDVLHYGDDDISLTSQESAMEVGKKLLDKVFGQNSEELYKYLARIVLKHSKSSSFWTNKLLCEILLYLQAQSTVSCLELFSINDVQEFYKHHEIEFMNSKMEYRYVQLNFLVHLLNCAPHLLHFSSHTSNYLQILAACYVHSDEIISNSPNFEVVPPHPPTGTNLVPSSPLFKPYGAPFFVERIKQFRNIVAGATAALCLNFYKSQNLTAIHFATNFEIHDIPNGEEAAKFLLKLHATTVIKRTDKRFDLSAAVLAELGSHMVFSNKNIYIIEILNILISDPTRTYLYKALDALVKRKEDLLHRQLSSLIVNANPQYFSLCQSLGKIIQPNEGMVEHLLAFLSVCRKVEYKDENLFNDLFSMLSSKRILSIFELGEVDLFSPAVIFLGSDTECATKTNNFFLSPVNLKDELKRKAYITLICHPDGQHFLTSIKHCEQIFIDLIKHRVLKAGNFKRAAEIEPMLLDEFVFKILTKFASTFPNWLARNKKLAEFLRQFLLSDYFRGNYLLQDFCIGKNDRLRLV</sequence>
<proteinExistence type="predicted"/>
<dbReference type="Proteomes" id="UP000887577">
    <property type="component" value="Unplaced"/>
</dbReference>
<protein>
    <submittedName>
        <fullName evidence="2">Uncharacterized protein</fullName>
    </submittedName>
</protein>
<accession>A0A914YEB6</accession>
<dbReference type="Pfam" id="PF20175">
    <property type="entry name" value="Tra1_central"/>
    <property type="match status" value="1"/>
</dbReference>
<evidence type="ECO:0000313" key="2">
    <source>
        <dbReference type="WBParaSite" id="PSU_v2.g17640.t1"/>
    </source>
</evidence>